<dbReference type="InterPro" id="IPR036249">
    <property type="entry name" value="Thioredoxin-like_sf"/>
</dbReference>
<dbReference type="InterPro" id="IPR003782">
    <property type="entry name" value="SCO1/SenC"/>
</dbReference>
<keyword evidence="2 3" id="KW-0186">Copper</keyword>
<feature type="binding site" evidence="3">
    <location>
        <position position="156"/>
    </location>
    <ligand>
        <name>Cu cation</name>
        <dbReference type="ChEBI" id="CHEBI:23378"/>
    </ligand>
</feature>
<evidence type="ECO:0000256" key="5">
    <source>
        <dbReference type="SAM" id="SignalP"/>
    </source>
</evidence>
<dbReference type="Gene3D" id="3.40.30.10">
    <property type="entry name" value="Glutaredoxin"/>
    <property type="match status" value="1"/>
</dbReference>
<evidence type="ECO:0000256" key="1">
    <source>
        <dbReference type="ARBA" id="ARBA00010996"/>
    </source>
</evidence>
<dbReference type="AlphaFoldDB" id="A0A6L6QPF3"/>
<dbReference type="InterPro" id="IPR013766">
    <property type="entry name" value="Thioredoxin_domain"/>
</dbReference>
<proteinExistence type="inferred from homology"/>
<feature type="binding site" evidence="3">
    <location>
        <position position="66"/>
    </location>
    <ligand>
        <name>Cu cation</name>
        <dbReference type="ChEBI" id="CHEBI:23378"/>
    </ligand>
</feature>
<feature type="domain" description="Thioredoxin" evidence="6">
    <location>
        <begin position="28"/>
        <end position="191"/>
    </location>
</feature>
<feature type="signal peptide" evidence="5">
    <location>
        <begin position="1"/>
        <end position="19"/>
    </location>
</feature>
<comment type="caution">
    <text evidence="7">The sequence shown here is derived from an EMBL/GenBank/DDBJ whole genome shotgun (WGS) entry which is preliminary data.</text>
</comment>
<name>A0A6L6QPF3_9BURK</name>
<evidence type="ECO:0000259" key="6">
    <source>
        <dbReference type="PROSITE" id="PS51352"/>
    </source>
</evidence>
<keyword evidence="5" id="KW-0732">Signal</keyword>
<accession>A0A6L6QPF3</accession>
<sequence>MIRRSLFALLLAAAGLAHAADKLKSGTFDPPRMAPQIAQKAADGQDFALDKFRGKVVVLEFGYTSCADVCPVSLALLKQARERLGPLAGKLQVVFVTVDPERDTGPKLKAYLEQFDPSFIGLTGSEAQMAAIRSAYGITATKKMVEGSKTAYTMGHSSYLYFIDPQGRLRALMPFGRPADDIVHDVTLLAQGK</sequence>
<reference evidence="7 8" key="1">
    <citation type="submission" date="2019-11" db="EMBL/GenBank/DDBJ databases">
        <title>Type strains purchased from KCTC, JCM and DSMZ.</title>
        <authorList>
            <person name="Lu H."/>
        </authorList>
    </citation>
    <scope>NUCLEOTIDE SEQUENCE [LARGE SCALE GENOMIC DNA]</scope>
    <source>
        <strain evidence="7 8">JCM 31587</strain>
    </source>
</reference>
<dbReference type="SUPFAM" id="SSF52833">
    <property type="entry name" value="Thioredoxin-like"/>
    <property type="match status" value="1"/>
</dbReference>
<organism evidence="7 8">
    <name type="scientific">Massilia eburnea</name>
    <dbReference type="NCBI Taxonomy" id="1776165"/>
    <lineage>
        <taxon>Bacteria</taxon>
        <taxon>Pseudomonadati</taxon>
        <taxon>Pseudomonadota</taxon>
        <taxon>Betaproteobacteria</taxon>
        <taxon>Burkholderiales</taxon>
        <taxon>Oxalobacteraceae</taxon>
        <taxon>Telluria group</taxon>
        <taxon>Massilia</taxon>
    </lineage>
</organism>
<evidence type="ECO:0000313" key="8">
    <source>
        <dbReference type="Proteomes" id="UP000472320"/>
    </source>
</evidence>
<comment type="similarity">
    <text evidence="1">Belongs to the SCO1/2 family.</text>
</comment>
<evidence type="ECO:0000256" key="3">
    <source>
        <dbReference type="PIRSR" id="PIRSR603782-1"/>
    </source>
</evidence>
<protein>
    <submittedName>
        <fullName evidence="7">Redoxin domain-containing protein</fullName>
    </submittedName>
</protein>
<evidence type="ECO:0000256" key="2">
    <source>
        <dbReference type="ARBA" id="ARBA00023008"/>
    </source>
</evidence>
<feature type="disulfide bond" description="Redox-active" evidence="4">
    <location>
        <begin position="66"/>
        <end position="70"/>
    </location>
</feature>
<dbReference type="OrthoDB" id="9790194at2"/>
<dbReference type="PROSITE" id="PS51352">
    <property type="entry name" value="THIOREDOXIN_2"/>
    <property type="match status" value="1"/>
</dbReference>
<feature type="binding site" evidence="3">
    <location>
        <position position="70"/>
    </location>
    <ligand>
        <name>Cu cation</name>
        <dbReference type="ChEBI" id="CHEBI:23378"/>
    </ligand>
</feature>
<evidence type="ECO:0000313" key="7">
    <source>
        <dbReference type="EMBL" id="MTW13393.1"/>
    </source>
</evidence>
<gene>
    <name evidence="7" type="ORF">GM658_22555</name>
</gene>
<evidence type="ECO:0000256" key="4">
    <source>
        <dbReference type="PIRSR" id="PIRSR603782-2"/>
    </source>
</evidence>
<dbReference type="Pfam" id="PF02630">
    <property type="entry name" value="SCO1-SenC"/>
    <property type="match status" value="1"/>
</dbReference>
<keyword evidence="4" id="KW-1015">Disulfide bond</keyword>
<dbReference type="GO" id="GO:0046872">
    <property type="term" value="F:metal ion binding"/>
    <property type="evidence" value="ECO:0007669"/>
    <property type="project" value="UniProtKB-KW"/>
</dbReference>
<dbReference type="PANTHER" id="PTHR12151:SF25">
    <property type="entry name" value="LINALOOL DEHYDRATASE_ISOMERASE DOMAIN-CONTAINING PROTEIN"/>
    <property type="match status" value="1"/>
</dbReference>
<dbReference type="PANTHER" id="PTHR12151">
    <property type="entry name" value="ELECTRON TRANSPORT PROTIN SCO1/SENC FAMILY MEMBER"/>
    <property type="match status" value="1"/>
</dbReference>
<feature type="chain" id="PRO_5026912367" evidence="5">
    <location>
        <begin position="20"/>
        <end position="193"/>
    </location>
</feature>
<keyword evidence="8" id="KW-1185">Reference proteome</keyword>
<keyword evidence="3" id="KW-0479">Metal-binding</keyword>
<dbReference type="EMBL" id="WNKX01000021">
    <property type="protein sequence ID" value="MTW13393.1"/>
    <property type="molecule type" value="Genomic_DNA"/>
</dbReference>
<dbReference type="RefSeq" id="WP_155456311.1">
    <property type="nucleotide sequence ID" value="NZ_WNKX01000021.1"/>
</dbReference>
<dbReference type="Proteomes" id="UP000472320">
    <property type="component" value="Unassembled WGS sequence"/>
</dbReference>
<dbReference type="CDD" id="cd02968">
    <property type="entry name" value="SCO"/>
    <property type="match status" value="1"/>
</dbReference>